<dbReference type="InterPro" id="IPR016095">
    <property type="entry name" value="Ribosomal_uL1_3-a/b-sand"/>
</dbReference>
<accession>A0A0N7MQ79</accession>
<accession>A0A0P1M3B0</accession>
<evidence type="ECO:0000313" key="15">
    <source>
        <dbReference type="Proteomes" id="UP000182200"/>
    </source>
</evidence>
<dbReference type="SUPFAM" id="SSF56808">
    <property type="entry name" value="Ribosomal protein L1"/>
    <property type="match status" value="1"/>
</dbReference>
<dbReference type="PROSITE" id="PS01199">
    <property type="entry name" value="RIBOSOMAL_L1"/>
    <property type="match status" value="1"/>
</dbReference>
<dbReference type="InterPro" id="IPR005878">
    <property type="entry name" value="Ribosom_uL1_bac-type"/>
</dbReference>
<dbReference type="InterPro" id="IPR002143">
    <property type="entry name" value="Ribosomal_uL1"/>
</dbReference>
<sequence>MAKHSKRYLEALKKIDKSKAYPLEEAIQKVKETATAKFDETVDIAIRLGVDPRHADQIVRGTVVLPYGTGKKVRVLVLTKQPDKEKEAIEAGADYVGFDEYINKIKEGWTDVDVIIATPEVMGEVGKLGKILGPRGLMPNPKSGTVTNDVAKAVKEAKAGRVEFRVDKAGNIHVSVGKVSFENEKLYENIKTLLSTIIKLRPASVKGQYVKNITLSSTMGPGIKVDKNSVMNLS</sequence>
<dbReference type="PANTHER" id="PTHR36427:SF3">
    <property type="entry name" value="LARGE RIBOSOMAL SUBUNIT PROTEIN UL1M"/>
    <property type="match status" value="1"/>
</dbReference>
<keyword evidence="5 10" id="KW-0810">Translation regulation</keyword>
<evidence type="ECO:0000256" key="6">
    <source>
        <dbReference type="ARBA" id="ARBA00022884"/>
    </source>
</evidence>
<evidence type="ECO:0000256" key="2">
    <source>
        <dbReference type="ARBA" id="ARBA00022491"/>
    </source>
</evidence>
<accession>A0A0P1LCW3</accession>
<dbReference type="AlphaFoldDB" id="A0A0P1M3B0"/>
<dbReference type="Proteomes" id="UP000182200">
    <property type="component" value="Unassembled WGS sequence"/>
</dbReference>
<evidence type="ECO:0000256" key="10">
    <source>
        <dbReference type="HAMAP-Rule" id="MF_01318"/>
    </source>
</evidence>
<keyword evidence="7 10" id="KW-0689">Ribosomal protein</keyword>
<dbReference type="InterPro" id="IPR023673">
    <property type="entry name" value="Ribosomal_uL1_CS"/>
</dbReference>
<gene>
    <name evidence="10" type="primary">rplA</name>
    <name evidence="13" type="ORF">JGI4_00283</name>
    <name evidence="12" type="ORF">JGI8_00474</name>
</gene>
<dbReference type="GO" id="GO:0015934">
    <property type="term" value="C:large ribosomal subunit"/>
    <property type="evidence" value="ECO:0007669"/>
    <property type="project" value="InterPro"/>
</dbReference>
<dbReference type="FunFam" id="3.40.50.790:FF:000001">
    <property type="entry name" value="50S ribosomal protein L1"/>
    <property type="match status" value="1"/>
</dbReference>
<comment type="subunit">
    <text evidence="10">Part of the 50S ribosomal subunit.</text>
</comment>
<accession>A0A0P1LX51</accession>
<dbReference type="PANTHER" id="PTHR36427">
    <property type="entry name" value="54S RIBOSOMAL PROTEIN L1, MITOCHONDRIAL"/>
    <property type="match status" value="1"/>
</dbReference>
<organism evidence="13 14">
    <name type="scientific">Candidatus Kryptonium thompsonii</name>
    <dbReference type="NCBI Taxonomy" id="1633631"/>
    <lineage>
        <taxon>Bacteria</taxon>
        <taxon>Pseudomonadati</taxon>
        <taxon>Candidatus Kryptoniota</taxon>
        <taxon>Candidatus Kryptonium</taxon>
    </lineage>
</organism>
<proteinExistence type="inferred from homology"/>
<name>A0A0P1M3B0_9BACT</name>
<dbReference type="Gene3D" id="3.40.50.790">
    <property type="match status" value="1"/>
</dbReference>
<evidence type="ECO:0000256" key="9">
    <source>
        <dbReference type="ARBA" id="ARBA00035241"/>
    </source>
</evidence>
<accession>A0A0P1LTX3</accession>
<dbReference type="InterPro" id="IPR028364">
    <property type="entry name" value="Ribosomal_uL1/biogenesis"/>
</dbReference>
<keyword evidence="8 10" id="KW-0687">Ribonucleoprotein</keyword>
<dbReference type="GO" id="GO:0003735">
    <property type="term" value="F:structural constituent of ribosome"/>
    <property type="evidence" value="ECO:0007669"/>
    <property type="project" value="InterPro"/>
</dbReference>
<dbReference type="PIRSF" id="PIRSF002155">
    <property type="entry name" value="Ribosomal_L1"/>
    <property type="match status" value="1"/>
</dbReference>
<evidence type="ECO:0000313" key="14">
    <source>
        <dbReference type="Proteomes" id="UP000182011"/>
    </source>
</evidence>
<evidence type="ECO:0000313" key="12">
    <source>
        <dbReference type="EMBL" id="CUS81091.1"/>
    </source>
</evidence>
<dbReference type="GO" id="GO:0006412">
    <property type="term" value="P:translation"/>
    <property type="evidence" value="ECO:0007669"/>
    <property type="project" value="UniProtKB-UniRule"/>
</dbReference>
<dbReference type="GO" id="GO:0006417">
    <property type="term" value="P:regulation of translation"/>
    <property type="evidence" value="ECO:0007669"/>
    <property type="project" value="UniProtKB-KW"/>
</dbReference>
<keyword evidence="3 10" id="KW-0820">tRNA-binding</keyword>
<keyword evidence="2 10" id="KW-0678">Repressor</keyword>
<protein>
    <recommendedName>
        <fullName evidence="9 10">Large ribosomal subunit protein uL1</fullName>
    </recommendedName>
</protein>
<dbReference type="GO" id="GO:0019843">
    <property type="term" value="F:rRNA binding"/>
    <property type="evidence" value="ECO:0007669"/>
    <property type="project" value="UniProtKB-UniRule"/>
</dbReference>
<evidence type="ECO:0000256" key="3">
    <source>
        <dbReference type="ARBA" id="ARBA00022555"/>
    </source>
</evidence>
<evidence type="ECO:0000256" key="5">
    <source>
        <dbReference type="ARBA" id="ARBA00022845"/>
    </source>
</evidence>
<accession>A0A0P1M3Y8</accession>
<accession>A0A0S4MU27</accession>
<evidence type="ECO:0000256" key="1">
    <source>
        <dbReference type="ARBA" id="ARBA00010531"/>
    </source>
</evidence>
<dbReference type="OrthoDB" id="9803740at2"/>
<keyword evidence="6 10" id="KW-0694">RNA-binding</keyword>
<reference evidence="13 14" key="2">
    <citation type="submission" date="2015-11" db="EMBL/GenBank/DDBJ databases">
        <authorList>
            <person name="Zhang Y."/>
            <person name="Guo Z."/>
        </authorList>
    </citation>
    <scope>NUCLEOTIDE SEQUENCE [LARGE SCALE GENOMIC DNA]</scope>
    <source>
        <strain evidence="13">JGI-4</strain>
    </source>
</reference>
<dbReference type="GO" id="GO:0000049">
    <property type="term" value="F:tRNA binding"/>
    <property type="evidence" value="ECO:0007669"/>
    <property type="project" value="UniProtKB-KW"/>
</dbReference>
<dbReference type="STRING" id="1633631.GCA_001442925_00285"/>
<evidence type="ECO:0000256" key="11">
    <source>
        <dbReference type="RuleBase" id="RU000659"/>
    </source>
</evidence>
<keyword evidence="4 10" id="KW-0699">rRNA-binding</keyword>
<evidence type="ECO:0000256" key="7">
    <source>
        <dbReference type="ARBA" id="ARBA00022980"/>
    </source>
</evidence>
<accession>A0A0P1P8H1</accession>
<dbReference type="EMBL" id="CZVI01000004">
    <property type="protein sequence ID" value="CUS81091.1"/>
    <property type="molecule type" value="Genomic_DNA"/>
</dbReference>
<reference evidence="12 15" key="1">
    <citation type="submission" date="2015-11" db="EMBL/GenBank/DDBJ databases">
        <authorList>
            <person name="Varghese N."/>
        </authorList>
    </citation>
    <scope>NUCLEOTIDE SEQUENCE [LARGE SCALE GENOMIC DNA]</scope>
    <source>
        <strain evidence="12 15">JGI-8</strain>
    </source>
</reference>
<dbReference type="CDD" id="cd00403">
    <property type="entry name" value="Ribosomal_L1"/>
    <property type="match status" value="1"/>
</dbReference>
<comment type="similarity">
    <text evidence="1 10 11">Belongs to the universal ribosomal protein uL1 family.</text>
</comment>
<dbReference type="EMBL" id="FAOP01000002">
    <property type="protein sequence ID" value="CUU01455.1"/>
    <property type="molecule type" value="Genomic_DNA"/>
</dbReference>
<dbReference type="Proteomes" id="UP000182011">
    <property type="component" value="Unassembled WGS sequence"/>
</dbReference>
<keyword evidence="15" id="KW-1185">Reference proteome</keyword>
<comment type="function">
    <text evidence="10">Protein L1 is also a translational repressor protein, it controls the translation of the L11 operon by binding to its mRNA.</text>
</comment>
<dbReference type="InterPro" id="IPR023674">
    <property type="entry name" value="Ribosomal_uL1-like"/>
</dbReference>
<evidence type="ECO:0000256" key="8">
    <source>
        <dbReference type="ARBA" id="ARBA00023274"/>
    </source>
</evidence>
<dbReference type="NCBIfam" id="TIGR01169">
    <property type="entry name" value="rplA_bact"/>
    <property type="match status" value="1"/>
</dbReference>
<dbReference type="Pfam" id="PF00687">
    <property type="entry name" value="Ribosomal_L1"/>
    <property type="match status" value="1"/>
</dbReference>
<evidence type="ECO:0000313" key="13">
    <source>
        <dbReference type="EMBL" id="CUU01455.1"/>
    </source>
</evidence>
<evidence type="ECO:0000256" key="4">
    <source>
        <dbReference type="ARBA" id="ARBA00022730"/>
    </source>
</evidence>
<dbReference type="RefSeq" id="WP_075426568.1">
    <property type="nucleotide sequence ID" value="NZ_CZVI01000004.1"/>
</dbReference>
<dbReference type="Gene3D" id="3.30.190.20">
    <property type="match status" value="1"/>
</dbReference>
<dbReference type="HAMAP" id="MF_01318_B">
    <property type="entry name" value="Ribosomal_uL1_B"/>
    <property type="match status" value="1"/>
</dbReference>
<comment type="function">
    <text evidence="10">Binds directly to 23S rRNA. The L1 stalk is quite mobile in the ribosome, and is involved in E site tRNA release.</text>
</comment>